<sequence length="102" mass="12169">MKCLAEQPYYKVKRVVTGLEQQNIVADRMMYLYVDKIVTQHRQFPIRDVFDMSYRRLGGGEGGFLYLHTSKGVYSYTVHEDPQPFIRIFKDHSAKIWKKNEY</sequence>
<protein>
    <submittedName>
        <fullName evidence="1">Uncharacterized protein</fullName>
    </submittedName>
</protein>
<comment type="caution">
    <text evidence="1">The sequence shown here is derived from an EMBL/GenBank/DDBJ whole genome shotgun (WGS) entry which is preliminary data.</text>
</comment>
<dbReference type="EMBL" id="QKRB01000034">
    <property type="protein sequence ID" value="PZD96996.1"/>
    <property type="molecule type" value="Genomic_DNA"/>
</dbReference>
<name>A0A2W1LD18_9BACL</name>
<organism evidence="1 2">
    <name type="scientific">Paenibacillus sambharensis</name>
    <dbReference type="NCBI Taxonomy" id="1803190"/>
    <lineage>
        <taxon>Bacteria</taxon>
        <taxon>Bacillati</taxon>
        <taxon>Bacillota</taxon>
        <taxon>Bacilli</taxon>
        <taxon>Bacillales</taxon>
        <taxon>Paenibacillaceae</taxon>
        <taxon>Paenibacillus</taxon>
    </lineage>
</organism>
<proteinExistence type="predicted"/>
<dbReference type="OrthoDB" id="2691759at2"/>
<accession>A0A2W1LD18</accession>
<evidence type="ECO:0000313" key="2">
    <source>
        <dbReference type="Proteomes" id="UP000249522"/>
    </source>
</evidence>
<gene>
    <name evidence="1" type="ORF">DNH61_04940</name>
</gene>
<evidence type="ECO:0000313" key="1">
    <source>
        <dbReference type="EMBL" id="PZD96996.1"/>
    </source>
</evidence>
<dbReference type="RefSeq" id="WP_111145569.1">
    <property type="nucleotide sequence ID" value="NZ_QKRB01000034.1"/>
</dbReference>
<reference evidence="1 2" key="1">
    <citation type="submission" date="2018-06" db="EMBL/GenBank/DDBJ databases">
        <title>Paenibacillus imtechensis sp. nov.</title>
        <authorList>
            <person name="Pinnaka A.K."/>
            <person name="Singh H."/>
            <person name="Kaur M."/>
        </authorList>
    </citation>
    <scope>NUCLEOTIDE SEQUENCE [LARGE SCALE GENOMIC DNA]</scope>
    <source>
        <strain evidence="1 2">SMB1</strain>
    </source>
</reference>
<dbReference type="AlphaFoldDB" id="A0A2W1LD18"/>
<keyword evidence="2" id="KW-1185">Reference proteome</keyword>
<dbReference type="Proteomes" id="UP000249522">
    <property type="component" value="Unassembled WGS sequence"/>
</dbReference>